<evidence type="ECO:0000256" key="3">
    <source>
        <dbReference type="ARBA" id="ARBA00023125"/>
    </source>
</evidence>
<dbReference type="EMBL" id="GISG01225122">
    <property type="protein sequence ID" value="MBA4664788.1"/>
    <property type="molecule type" value="Transcribed_RNA"/>
</dbReference>
<evidence type="ECO:0000259" key="7">
    <source>
        <dbReference type="PROSITE" id="PS50811"/>
    </source>
</evidence>
<keyword evidence="4" id="KW-0804">Transcription</keyword>
<proteinExistence type="inferred from homology"/>
<dbReference type="GO" id="GO:0000976">
    <property type="term" value="F:transcription cis-regulatory region binding"/>
    <property type="evidence" value="ECO:0007669"/>
    <property type="project" value="TreeGrafter"/>
</dbReference>
<evidence type="ECO:0000256" key="5">
    <source>
        <dbReference type="ARBA" id="ARBA00023242"/>
    </source>
</evidence>
<protein>
    <recommendedName>
        <fullName evidence="7">WRKY domain-containing protein</fullName>
    </recommendedName>
</protein>
<dbReference type="InterPro" id="IPR036576">
    <property type="entry name" value="WRKY_dom_sf"/>
</dbReference>
<evidence type="ECO:0000256" key="1">
    <source>
        <dbReference type="ARBA" id="ARBA00004123"/>
    </source>
</evidence>
<name>A0A7C9EKX5_OPUST</name>
<keyword evidence="2" id="KW-0805">Transcription regulation</keyword>
<evidence type="ECO:0000256" key="4">
    <source>
        <dbReference type="ARBA" id="ARBA00023163"/>
    </source>
</evidence>
<sequence>MEFNGCSSCEQGSLVSELIKGMELTRQLKAHLGLEVSDEAKGMLVEGILSSYEKTLSLLNLGGSMEQSQQHVVLSTNMPGSPISVIGSPKSEDLNPGFNAQQEAMDFSRKRKMMATWTDQVKASFHNGLEGPPDDGYSWRKYGQKDILGAKHPRSYYRCTYRNLQGCCAIKQVQRNDEDPSVFDITYKGRHTCTPIQRSKSAPTSPEKHERNKHYKHYNHPMMQQQQNVLLNFQRGLNVDIQNLESQGTGYLPSTSEYGHENPTFTPSTMNDNSFFSSYSPSFIPSPANSTSNYFARSPCNVSTYRGVHSGEQSELDIAEMISAASSGTNTPIIGIDFPLEQLGINSSFPFDNQAFFPSFSQPKE</sequence>
<dbReference type="InterPro" id="IPR003657">
    <property type="entry name" value="WRKY_dom"/>
</dbReference>
<dbReference type="Gene3D" id="2.20.25.80">
    <property type="entry name" value="WRKY domain"/>
    <property type="match status" value="1"/>
</dbReference>
<comment type="subcellular location">
    <subcellularLocation>
        <location evidence="1">Nucleus</location>
    </subcellularLocation>
</comment>
<dbReference type="PROSITE" id="PS50811">
    <property type="entry name" value="WRKY"/>
    <property type="match status" value="1"/>
</dbReference>
<dbReference type="PANTHER" id="PTHR32096">
    <property type="entry name" value="WRKY TRANSCRIPTION FACTOR 30-RELATED-RELATED"/>
    <property type="match status" value="1"/>
</dbReference>
<dbReference type="SUPFAM" id="SSF118290">
    <property type="entry name" value="WRKY DNA-binding domain"/>
    <property type="match status" value="1"/>
</dbReference>
<comment type="similarity">
    <text evidence="6">Belongs to the WRKY group III family.</text>
</comment>
<evidence type="ECO:0000313" key="8">
    <source>
        <dbReference type="EMBL" id="MBA4664788.1"/>
    </source>
</evidence>
<dbReference type="Pfam" id="PF03106">
    <property type="entry name" value="WRKY"/>
    <property type="match status" value="1"/>
</dbReference>
<keyword evidence="3" id="KW-0238">DNA-binding</keyword>
<organism evidence="8">
    <name type="scientific">Opuntia streptacantha</name>
    <name type="common">Prickly pear cactus</name>
    <name type="synonym">Opuntia cardona</name>
    <dbReference type="NCBI Taxonomy" id="393608"/>
    <lineage>
        <taxon>Eukaryota</taxon>
        <taxon>Viridiplantae</taxon>
        <taxon>Streptophyta</taxon>
        <taxon>Embryophyta</taxon>
        <taxon>Tracheophyta</taxon>
        <taxon>Spermatophyta</taxon>
        <taxon>Magnoliopsida</taxon>
        <taxon>eudicotyledons</taxon>
        <taxon>Gunneridae</taxon>
        <taxon>Pentapetalae</taxon>
        <taxon>Caryophyllales</taxon>
        <taxon>Cactineae</taxon>
        <taxon>Cactaceae</taxon>
        <taxon>Opuntioideae</taxon>
        <taxon>Opuntia</taxon>
    </lineage>
</organism>
<keyword evidence="5" id="KW-0539">Nucleus</keyword>
<accession>A0A7C9EKX5</accession>
<dbReference type="SMART" id="SM00774">
    <property type="entry name" value="WRKY"/>
    <property type="match status" value="1"/>
</dbReference>
<dbReference type="FunFam" id="2.20.25.80:FF:000009">
    <property type="entry name" value="WRKY transcription factor 53"/>
    <property type="match status" value="1"/>
</dbReference>
<dbReference type="GO" id="GO:0010193">
    <property type="term" value="P:response to ozone"/>
    <property type="evidence" value="ECO:0007669"/>
    <property type="project" value="UniProtKB-ARBA"/>
</dbReference>
<reference evidence="8" key="2">
    <citation type="submission" date="2020-07" db="EMBL/GenBank/DDBJ databases">
        <authorList>
            <person name="Vera ALvarez R."/>
            <person name="Arias-Moreno D.M."/>
            <person name="Jimenez-Jacinto V."/>
            <person name="Jimenez-Bremont J.F."/>
            <person name="Swaminathan K."/>
            <person name="Moose S.P."/>
            <person name="Guerrero-Gonzalez M.L."/>
            <person name="Marino-Ramirez L."/>
            <person name="Landsman D."/>
            <person name="Rodriguez-Kessler M."/>
            <person name="Delgado-Sanchez P."/>
        </authorList>
    </citation>
    <scope>NUCLEOTIDE SEQUENCE</scope>
    <source>
        <tissue evidence="8">Cladode</tissue>
    </source>
</reference>
<dbReference type="GO" id="GO:0005634">
    <property type="term" value="C:nucleus"/>
    <property type="evidence" value="ECO:0007669"/>
    <property type="project" value="UniProtKB-SubCell"/>
</dbReference>
<dbReference type="GO" id="GO:0003700">
    <property type="term" value="F:DNA-binding transcription factor activity"/>
    <property type="evidence" value="ECO:0007669"/>
    <property type="project" value="InterPro"/>
</dbReference>
<dbReference type="GO" id="GO:0009751">
    <property type="term" value="P:response to salicylic acid"/>
    <property type="evidence" value="ECO:0007669"/>
    <property type="project" value="UniProtKB-ARBA"/>
</dbReference>
<dbReference type="InterPro" id="IPR044810">
    <property type="entry name" value="WRKY_plant"/>
</dbReference>
<dbReference type="GO" id="GO:0010150">
    <property type="term" value="P:leaf senescence"/>
    <property type="evidence" value="ECO:0007669"/>
    <property type="project" value="UniProtKB-ARBA"/>
</dbReference>
<dbReference type="AlphaFoldDB" id="A0A7C9EKX5"/>
<dbReference type="GO" id="GO:0042542">
    <property type="term" value="P:response to hydrogen peroxide"/>
    <property type="evidence" value="ECO:0007669"/>
    <property type="project" value="UniProtKB-ARBA"/>
</dbReference>
<reference evidence="8" key="1">
    <citation type="journal article" date="2013" name="J. Plant Res.">
        <title>Effect of fungi and light on seed germination of three Opuntia species from semiarid lands of central Mexico.</title>
        <authorList>
            <person name="Delgado-Sanchez P."/>
            <person name="Jimenez-Bremont J.F."/>
            <person name="Guerrero-Gonzalez Mde L."/>
            <person name="Flores J."/>
        </authorList>
    </citation>
    <scope>NUCLEOTIDE SEQUENCE</scope>
    <source>
        <tissue evidence="8">Cladode</tissue>
    </source>
</reference>
<evidence type="ECO:0000256" key="2">
    <source>
        <dbReference type="ARBA" id="ARBA00023015"/>
    </source>
</evidence>
<evidence type="ECO:0000256" key="6">
    <source>
        <dbReference type="ARBA" id="ARBA00060850"/>
    </source>
</evidence>
<feature type="domain" description="WRKY" evidence="7">
    <location>
        <begin position="134"/>
        <end position="191"/>
    </location>
</feature>
<dbReference type="PANTHER" id="PTHR32096:SF146">
    <property type="entry name" value="WRKY TRANSCRIPTION FACTOR 19-RELATED"/>
    <property type="match status" value="1"/>
</dbReference>